<dbReference type="Proteomes" id="UP001519654">
    <property type="component" value="Unassembled WGS sequence"/>
</dbReference>
<dbReference type="EMBL" id="JAHKKG010000011">
    <property type="protein sequence ID" value="MBU2668523.1"/>
    <property type="molecule type" value="Genomic_DNA"/>
</dbReference>
<organism evidence="3 4">
    <name type="scientific">Paractinoplanes bogorensis</name>
    <dbReference type="NCBI Taxonomy" id="1610840"/>
    <lineage>
        <taxon>Bacteria</taxon>
        <taxon>Bacillati</taxon>
        <taxon>Actinomycetota</taxon>
        <taxon>Actinomycetes</taxon>
        <taxon>Micromonosporales</taxon>
        <taxon>Micromonosporaceae</taxon>
        <taxon>Paractinoplanes</taxon>
    </lineage>
</organism>
<evidence type="ECO:0008006" key="5">
    <source>
        <dbReference type="Google" id="ProtNLM"/>
    </source>
</evidence>
<keyword evidence="2" id="KW-1133">Transmembrane helix</keyword>
<evidence type="ECO:0000256" key="2">
    <source>
        <dbReference type="SAM" id="Phobius"/>
    </source>
</evidence>
<sequence length="305" mass="31446">MSNNEVDRAFAALSSDVERGLLLSGPELRRQAGKRHNRGVALTASTAAVLAVGAIGAGWALAGDRGGDQTVSLPPPPSSSSAPAPSSVPPTTTAPPSSAPATTPPSSAPTTDAPSIPKSIPARALLTKAESRTGELTPQDEPRGVPEFCGKAKFPSASQKGVSASVMLIYRGASAPEGSIPDDVVYNTVTVFRDEGATDYLSELRRAVQLCPTGKMGDLDAQFDSLGSLGLGDESVLIERSYAATDGQGEPMNNGSRTATYLAAVRVGDSVTLLDSRGYENLSSNRADVEKLAKVAAAHLADWRS</sequence>
<feature type="region of interest" description="Disordered" evidence="1">
    <location>
        <begin position="131"/>
        <end position="151"/>
    </location>
</feature>
<feature type="transmembrane region" description="Helical" evidence="2">
    <location>
        <begin position="39"/>
        <end position="62"/>
    </location>
</feature>
<name>A0ABS5Z0L9_9ACTN</name>
<keyword evidence="2" id="KW-0472">Membrane</keyword>
<feature type="compositionally biased region" description="Low complexity" evidence="1">
    <location>
        <begin position="79"/>
        <end position="101"/>
    </location>
</feature>
<gene>
    <name evidence="3" type="ORF">KOI35_33925</name>
</gene>
<evidence type="ECO:0000313" key="4">
    <source>
        <dbReference type="Proteomes" id="UP001519654"/>
    </source>
</evidence>
<evidence type="ECO:0000256" key="1">
    <source>
        <dbReference type="SAM" id="MobiDB-lite"/>
    </source>
</evidence>
<dbReference type="RefSeq" id="WP_215792768.1">
    <property type="nucleotide sequence ID" value="NZ_JAHKKG010000011.1"/>
</dbReference>
<keyword evidence="2" id="KW-0812">Transmembrane</keyword>
<feature type="region of interest" description="Disordered" evidence="1">
    <location>
        <begin position="66"/>
        <end position="118"/>
    </location>
</feature>
<proteinExistence type="predicted"/>
<accession>A0ABS5Z0L9</accession>
<evidence type="ECO:0000313" key="3">
    <source>
        <dbReference type="EMBL" id="MBU2668523.1"/>
    </source>
</evidence>
<keyword evidence="4" id="KW-1185">Reference proteome</keyword>
<protein>
    <recommendedName>
        <fullName evidence="5">PknH-like extracellular domain-containing protein</fullName>
    </recommendedName>
</protein>
<comment type="caution">
    <text evidence="3">The sequence shown here is derived from an EMBL/GenBank/DDBJ whole genome shotgun (WGS) entry which is preliminary data.</text>
</comment>
<reference evidence="3 4" key="1">
    <citation type="submission" date="2021-06" db="EMBL/GenBank/DDBJ databases">
        <title>Actinoplanes lichenicola sp. nov., and Actinoplanes ovalisporus sp. nov., isolated from lichen in Thailand.</title>
        <authorList>
            <person name="Saeng-In P."/>
            <person name="Kanchanasin P."/>
            <person name="Yuki M."/>
            <person name="Kudo T."/>
            <person name="Ohkuma M."/>
            <person name="Phongsopitanun W."/>
            <person name="Tanasupawat S."/>
        </authorList>
    </citation>
    <scope>NUCLEOTIDE SEQUENCE [LARGE SCALE GENOMIC DNA]</scope>
    <source>
        <strain evidence="3 4">NBRC 110975</strain>
    </source>
</reference>